<protein>
    <submittedName>
        <fullName evidence="1">Uncharacterized protein</fullName>
    </submittedName>
</protein>
<keyword evidence="2" id="KW-1185">Reference proteome</keyword>
<evidence type="ECO:0000313" key="2">
    <source>
        <dbReference type="Proteomes" id="UP000315295"/>
    </source>
</evidence>
<dbReference type="EMBL" id="VIEB01002252">
    <property type="protein sequence ID" value="TQD69927.1"/>
    <property type="molecule type" value="Genomic_DNA"/>
</dbReference>
<sequence>MRLLVYIPQYGGGTASLNVTVGASIVLHQFGVWAGFPGRTREGNKFIVAEKPEKQTRRSFCAETADSVIEQRKCRKEFAANGFFDESGNENSSYNLLDGLFADVRI</sequence>
<dbReference type="Proteomes" id="UP000315295">
    <property type="component" value="Unassembled WGS sequence"/>
</dbReference>
<dbReference type="STRING" id="106549.A0A540K6S7"/>
<name>A0A540K6S7_MALBA</name>
<evidence type="ECO:0000313" key="1">
    <source>
        <dbReference type="EMBL" id="TQD69927.1"/>
    </source>
</evidence>
<dbReference type="AlphaFoldDB" id="A0A540K6S7"/>
<reference evidence="1 2" key="1">
    <citation type="journal article" date="2019" name="G3 (Bethesda)">
        <title>Sequencing of a Wild Apple (Malus baccata) Genome Unravels the Differences Between Cultivated and Wild Apple Species Regarding Disease Resistance and Cold Tolerance.</title>
        <authorList>
            <person name="Chen X."/>
        </authorList>
    </citation>
    <scope>NUCLEOTIDE SEQUENCE [LARGE SCALE GENOMIC DNA]</scope>
    <source>
        <strain evidence="2">cv. Shandingzi</strain>
        <tissue evidence="1">Leaves</tissue>
    </source>
</reference>
<gene>
    <name evidence="1" type="ORF">C1H46_044540</name>
</gene>
<organism evidence="1 2">
    <name type="scientific">Malus baccata</name>
    <name type="common">Siberian crab apple</name>
    <name type="synonym">Pyrus baccata</name>
    <dbReference type="NCBI Taxonomy" id="106549"/>
    <lineage>
        <taxon>Eukaryota</taxon>
        <taxon>Viridiplantae</taxon>
        <taxon>Streptophyta</taxon>
        <taxon>Embryophyta</taxon>
        <taxon>Tracheophyta</taxon>
        <taxon>Spermatophyta</taxon>
        <taxon>Magnoliopsida</taxon>
        <taxon>eudicotyledons</taxon>
        <taxon>Gunneridae</taxon>
        <taxon>Pentapetalae</taxon>
        <taxon>rosids</taxon>
        <taxon>fabids</taxon>
        <taxon>Rosales</taxon>
        <taxon>Rosaceae</taxon>
        <taxon>Amygdaloideae</taxon>
        <taxon>Maleae</taxon>
        <taxon>Malus</taxon>
    </lineage>
</organism>
<proteinExistence type="predicted"/>
<comment type="caution">
    <text evidence="1">The sequence shown here is derived from an EMBL/GenBank/DDBJ whole genome shotgun (WGS) entry which is preliminary data.</text>
</comment>
<accession>A0A540K6S7</accession>